<gene>
    <name evidence="2" type="ORF">UT76HP_01858</name>
</gene>
<proteinExistence type="predicted"/>
<dbReference type="Gene3D" id="3.30.420.10">
    <property type="entry name" value="Ribonuclease H-like superfamily/Ribonuclease H"/>
    <property type="match status" value="1"/>
</dbReference>
<evidence type="ECO:0000313" key="2">
    <source>
        <dbReference type="EMBL" id="SPR10972.1"/>
    </source>
</evidence>
<name>A0A2U3RCP0_ORITS</name>
<dbReference type="GeneID" id="89460447"/>
<dbReference type="GO" id="GO:0003676">
    <property type="term" value="F:nucleic acid binding"/>
    <property type="evidence" value="ECO:0007669"/>
    <property type="project" value="InterPro"/>
</dbReference>
<dbReference type="PANTHER" id="PTHR46564">
    <property type="entry name" value="TRANSPOSASE"/>
    <property type="match status" value="1"/>
</dbReference>
<evidence type="ECO:0000259" key="1">
    <source>
        <dbReference type="Pfam" id="PF13358"/>
    </source>
</evidence>
<dbReference type="InterPro" id="IPR038717">
    <property type="entry name" value="Tc1-like_DDE_dom"/>
</dbReference>
<dbReference type="PANTHER" id="PTHR46564:SF1">
    <property type="entry name" value="TRANSPOSASE"/>
    <property type="match status" value="1"/>
</dbReference>
<feature type="domain" description="Tc1-like transposase DDE" evidence="1">
    <location>
        <begin position="1"/>
        <end position="65"/>
    </location>
</feature>
<evidence type="ECO:0000313" key="3">
    <source>
        <dbReference type="Proteomes" id="UP000244943"/>
    </source>
</evidence>
<dbReference type="RefSeq" id="WP_045918263.1">
    <property type="nucleotide sequence ID" value="NZ_LS398552.1"/>
</dbReference>
<reference evidence="3" key="1">
    <citation type="submission" date="2018-03" db="EMBL/GenBank/DDBJ databases">
        <authorList>
            <person name="Batty M. E."/>
            <person name="Batty M E."/>
        </authorList>
    </citation>
    <scope>NUCLEOTIDE SEQUENCE [LARGE SCALE GENOMIC DNA]</scope>
</reference>
<protein>
    <submittedName>
        <fullName evidence="2">Transposase</fullName>
    </submittedName>
</protein>
<organism evidence="2 3">
    <name type="scientific">Orientia tsutsugamushi</name>
    <name type="common">Rickettsia tsutsugamushi</name>
    <dbReference type="NCBI Taxonomy" id="784"/>
    <lineage>
        <taxon>Bacteria</taxon>
        <taxon>Pseudomonadati</taxon>
        <taxon>Pseudomonadota</taxon>
        <taxon>Alphaproteobacteria</taxon>
        <taxon>Rickettsiales</taxon>
        <taxon>Rickettsiaceae</taxon>
        <taxon>Rickettsieae</taxon>
        <taxon>Orientia</taxon>
    </lineage>
</organism>
<dbReference type="EMBL" id="LS398552">
    <property type="protein sequence ID" value="SPR10972.1"/>
    <property type="molecule type" value="Genomic_DNA"/>
</dbReference>
<dbReference type="InterPro" id="IPR036397">
    <property type="entry name" value="RNaseH_sf"/>
</dbReference>
<dbReference type="Proteomes" id="UP000244943">
    <property type="component" value="Chromosome I"/>
</dbReference>
<dbReference type="AlphaFoldDB" id="A0A2U3RCP0"/>
<sequence length="69" mass="8119">MEQLLIKELKPAQFVVMDNVAFHKSKKTKELIESVGCIVIFLPPYSSDLNLIEKFWANMKRCIRHQITR</sequence>
<accession>A0A2U3RCP0</accession>
<dbReference type="Pfam" id="PF13358">
    <property type="entry name" value="DDE_3"/>
    <property type="match status" value="1"/>
</dbReference>